<evidence type="ECO:0000313" key="1">
    <source>
        <dbReference type="EMBL" id="CAG8731875.1"/>
    </source>
</evidence>
<sequence length="42" mass="5086">MSAREEGYFKEESGKVRSQEYKYKQRQALDLQQVEFEKQIAE</sequence>
<gene>
    <name evidence="1" type="ORF">SPELUC_LOCUS13170</name>
</gene>
<reference evidence="1" key="1">
    <citation type="submission" date="2021-06" db="EMBL/GenBank/DDBJ databases">
        <authorList>
            <person name="Kallberg Y."/>
            <person name="Tangrot J."/>
            <person name="Rosling A."/>
        </authorList>
    </citation>
    <scope>NUCLEOTIDE SEQUENCE</scope>
    <source>
        <strain evidence="1">28 12/20/2015</strain>
    </source>
</reference>
<proteinExistence type="predicted"/>
<organism evidence="1 2">
    <name type="scientific">Cetraspora pellucida</name>
    <dbReference type="NCBI Taxonomy" id="1433469"/>
    <lineage>
        <taxon>Eukaryota</taxon>
        <taxon>Fungi</taxon>
        <taxon>Fungi incertae sedis</taxon>
        <taxon>Mucoromycota</taxon>
        <taxon>Glomeromycotina</taxon>
        <taxon>Glomeromycetes</taxon>
        <taxon>Diversisporales</taxon>
        <taxon>Gigasporaceae</taxon>
        <taxon>Cetraspora</taxon>
    </lineage>
</organism>
<protein>
    <submittedName>
        <fullName evidence="1">10964_t:CDS:1</fullName>
    </submittedName>
</protein>
<keyword evidence="2" id="KW-1185">Reference proteome</keyword>
<dbReference type="EMBL" id="CAJVPW010033751">
    <property type="protein sequence ID" value="CAG8731875.1"/>
    <property type="molecule type" value="Genomic_DNA"/>
</dbReference>
<accession>A0ACA9Q329</accession>
<dbReference type="Proteomes" id="UP000789366">
    <property type="component" value="Unassembled WGS sequence"/>
</dbReference>
<comment type="caution">
    <text evidence="1">The sequence shown here is derived from an EMBL/GenBank/DDBJ whole genome shotgun (WGS) entry which is preliminary data.</text>
</comment>
<name>A0ACA9Q329_9GLOM</name>
<feature type="non-terminal residue" evidence="1">
    <location>
        <position position="42"/>
    </location>
</feature>
<evidence type="ECO:0000313" key="2">
    <source>
        <dbReference type="Proteomes" id="UP000789366"/>
    </source>
</evidence>